<proteinExistence type="predicted"/>
<dbReference type="EMBL" id="BMAR01000045">
    <property type="protein sequence ID" value="GFR51071.1"/>
    <property type="molecule type" value="Genomic_DNA"/>
</dbReference>
<protein>
    <recommendedName>
        <fullName evidence="5">Transposase</fullName>
    </recommendedName>
</protein>
<evidence type="ECO:0000313" key="3">
    <source>
        <dbReference type="EMBL" id="GFR51071.1"/>
    </source>
</evidence>
<gene>
    <name evidence="3" type="ORF">Agub_g13395</name>
</gene>
<comment type="caution">
    <text evidence="3">The sequence shown here is derived from an EMBL/GenBank/DDBJ whole genome shotgun (WGS) entry which is preliminary data.</text>
</comment>
<evidence type="ECO:0000256" key="1">
    <source>
        <dbReference type="SAM" id="Coils"/>
    </source>
</evidence>
<sequence length="138" mass="15451">MYKPHLAESYQKELLASLQAKGKLAKPMTAADERRQMENNSTATRIFPASWGKEAVLENLMVKANERIEKANGKAKPGMPTAEATGRCISRKTEPSARHQLQARVAELEMEVKAERVRREHIEEELHGLRDTGSRGGN</sequence>
<name>A0AAD3DZR3_9CHLO</name>
<feature type="coiled-coil region" evidence="1">
    <location>
        <begin position="98"/>
        <end position="125"/>
    </location>
</feature>
<organism evidence="3 4">
    <name type="scientific">Astrephomene gubernaculifera</name>
    <dbReference type="NCBI Taxonomy" id="47775"/>
    <lineage>
        <taxon>Eukaryota</taxon>
        <taxon>Viridiplantae</taxon>
        <taxon>Chlorophyta</taxon>
        <taxon>core chlorophytes</taxon>
        <taxon>Chlorophyceae</taxon>
        <taxon>CS clade</taxon>
        <taxon>Chlamydomonadales</taxon>
        <taxon>Astrephomenaceae</taxon>
        <taxon>Astrephomene</taxon>
    </lineage>
</organism>
<evidence type="ECO:0000313" key="4">
    <source>
        <dbReference type="Proteomes" id="UP001054857"/>
    </source>
</evidence>
<accession>A0AAD3DZR3</accession>
<dbReference type="AlphaFoldDB" id="A0AAD3DZR3"/>
<keyword evidence="4" id="KW-1185">Reference proteome</keyword>
<feature type="region of interest" description="Disordered" evidence="2">
    <location>
        <begin position="26"/>
        <end position="45"/>
    </location>
</feature>
<keyword evidence="1" id="KW-0175">Coiled coil</keyword>
<dbReference type="Proteomes" id="UP001054857">
    <property type="component" value="Unassembled WGS sequence"/>
</dbReference>
<reference evidence="3 4" key="1">
    <citation type="journal article" date="2021" name="Sci. Rep.">
        <title>Genome sequencing of the multicellular alga Astrephomene provides insights into convergent evolution of germ-soma differentiation.</title>
        <authorList>
            <person name="Yamashita S."/>
            <person name="Yamamoto K."/>
            <person name="Matsuzaki R."/>
            <person name="Suzuki S."/>
            <person name="Yamaguchi H."/>
            <person name="Hirooka S."/>
            <person name="Minakuchi Y."/>
            <person name="Miyagishima S."/>
            <person name="Kawachi M."/>
            <person name="Toyoda A."/>
            <person name="Nozaki H."/>
        </authorList>
    </citation>
    <scope>NUCLEOTIDE SEQUENCE [LARGE SCALE GENOMIC DNA]</scope>
    <source>
        <strain evidence="3 4">NIES-4017</strain>
    </source>
</reference>
<evidence type="ECO:0000256" key="2">
    <source>
        <dbReference type="SAM" id="MobiDB-lite"/>
    </source>
</evidence>
<evidence type="ECO:0008006" key="5">
    <source>
        <dbReference type="Google" id="ProtNLM"/>
    </source>
</evidence>